<reference evidence="1 2" key="1">
    <citation type="journal article" date="2007" name="Proc. Natl. Acad. Sci. U.S.A.">
        <title>The genome of Syntrophus aciditrophicus: life at the thermodynamic limit of microbial growth.</title>
        <authorList>
            <person name="McInerney M.J."/>
            <person name="Rohlin L."/>
            <person name="Mouttaki H."/>
            <person name="Kim U."/>
            <person name="Krupp R.S."/>
            <person name="Rios-Hernandez L."/>
            <person name="Sieber J."/>
            <person name="Struchtemeyer C.G."/>
            <person name="Bhattacharyya A."/>
            <person name="Campbell J.W."/>
            <person name="Gunsalus R.P."/>
        </authorList>
    </citation>
    <scope>NUCLEOTIDE SEQUENCE [LARGE SCALE GENOMIC DNA]</scope>
    <source>
        <strain evidence="1 2">SB</strain>
    </source>
</reference>
<gene>
    <name evidence="1" type="ORF">SYN_00676</name>
</gene>
<dbReference type="HOGENOM" id="CLU_2653165_0_0_7"/>
<sequence>MMEVKFYGTFQNLPTSSGPDLSVVLPGFQAEGVAHLGSVHSNRTKRSKKAAVRTIMKIQELVPERTGLFPCSLFYP</sequence>
<keyword evidence="2" id="KW-1185">Reference proteome</keyword>
<dbReference type="KEGG" id="sat:SYN_00676"/>
<evidence type="ECO:0000313" key="2">
    <source>
        <dbReference type="Proteomes" id="UP000001933"/>
    </source>
</evidence>
<dbReference type="Proteomes" id="UP000001933">
    <property type="component" value="Chromosome"/>
</dbReference>
<name>Q2LV51_SYNAS</name>
<dbReference type="AlphaFoldDB" id="Q2LV51"/>
<protein>
    <submittedName>
        <fullName evidence="1">Hypothetical cytosolic protein</fullName>
    </submittedName>
</protein>
<dbReference type="EMBL" id="CP000252">
    <property type="protein sequence ID" value="ABC77965.1"/>
    <property type="molecule type" value="Genomic_DNA"/>
</dbReference>
<accession>Q2LV51</accession>
<dbReference type="InParanoid" id="Q2LV51"/>
<organism evidence="1 2">
    <name type="scientific">Syntrophus aciditrophicus (strain SB)</name>
    <dbReference type="NCBI Taxonomy" id="56780"/>
    <lineage>
        <taxon>Bacteria</taxon>
        <taxon>Pseudomonadati</taxon>
        <taxon>Thermodesulfobacteriota</taxon>
        <taxon>Syntrophia</taxon>
        <taxon>Syntrophales</taxon>
        <taxon>Syntrophaceae</taxon>
        <taxon>Syntrophus</taxon>
    </lineage>
</organism>
<proteinExistence type="predicted"/>
<evidence type="ECO:0000313" key="1">
    <source>
        <dbReference type="EMBL" id="ABC77965.1"/>
    </source>
</evidence>